<name>A0AAV6VKV9_9ARAC</name>
<comment type="caution">
    <text evidence="1">The sequence shown here is derived from an EMBL/GenBank/DDBJ whole genome shotgun (WGS) entry which is preliminary data.</text>
</comment>
<evidence type="ECO:0000313" key="1">
    <source>
        <dbReference type="EMBL" id="KAG8196539.1"/>
    </source>
</evidence>
<keyword evidence="2" id="KW-1185">Reference proteome</keyword>
<dbReference type="PANTHER" id="PTHR36688:SF2">
    <property type="entry name" value="ENDONUCLEASE_EXONUCLEASE_PHOSPHATASE DOMAIN-CONTAINING PROTEIN"/>
    <property type="match status" value="1"/>
</dbReference>
<sequence>MSDHRPIITSLGYQLEPEEQLKRSWNFRKANWDSFTSSLDELCRNAPTHTDLDHKLQTLNKNITLAAKKNIPRGKRKKHWIPFWKEAEIDTLIKERDDAHDHMKINNTAENRAKLCELSKRVEEKIAECKRQKWSEFCSTLD</sequence>
<accession>A0AAV6VKV9</accession>
<dbReference type="EMBL" id="JAFNEN010000068">
    <property type="protein sequence ID" value="KAG8196539.1"/>
    <property type="molecule type" value="Genomic_DNA"/>
</dbReference>
<dbReference type="InterPro" id="IPR052560">
    <property type="entry name" value="RdDP_mobile_element"/>
</dbReference>
<gene>
    <name evidence="1" type="ORF">JTE90_003556</name>
</gene>
<dbReference type="PANTHER" id="PTHR36688">
    <property type="entry name" value="ENDO/EXONUCLEASE/PHOSPHATASE DOMAIN-CONTAINING PROTEIN"/>
    <property type="match status" value="1"/>
</dbReference>
<proteinExistence type="predicted"/>
<evidence type="ECO:0000313" key="2">
    <source>
        <dbReference type="Proteomes" id="UP000827092"/>
    </source>
</evidence>
<dbReference type="Proteomes" id="UP000827092">
    <property type="component" value="Unassembled WGS sequence"/>
</dbReference>
<organism evidence="1 2">
    <name type="scientific">Oedothorax gibbosus</name>
    <dbReference type="NCBI Taxonomy" id="931172"/>
    <lineage>
        <taxon>Eukaryota</taxon>
        <taxon>Metazoa</taxon>
        <taxon>Ecdysozoa</taxon>
        <taxon>Arthropoda</taxon>
        <taxon>Chelicerata</taxon>
        <taxon>Arachnida</taxon>
        <taxon>Araneae</taxon>
        <taxon>Araneomorphae</taxon>
        <taxon>Entelegynae</taxon>
        <taxon>Araneoidea</taxon>
        <taxon>Linyphiidae</taxon>
        <taxon>Erigoninae</taxon>
        <taxon>Oedothorax</taxon>
    </lineage>
</organism>
<dbReference type="AlphaFoldDB" id="A0AAV6VKV9"/>
<reference evidence="1 2" key="1">
    <citation type="journal article" date="2022" name="Nat. Ecol. Evol.">
        <title>A masculinizing supergene underlies an exaggerated male reproductive morph in a spider.</title>
        <authorList>
            <person name="Hendrickx F."/>
            <person name="De Corte Z."/>
            <person name="Sonet G."/>
            <person name="Van Belleghem S.M."/>
            <person name="Kostlbacher S."/>
            <person name="Vangestel C."/>
        </authorList>
    </citation>
    <scope>NUCLEOTIDE SEQUENCE [LARGE SCALE GENOMIC DNA]</scope>
    <source>
        <strain evidence="1">W744_W776</strain>
    </source>
</reference>
<protein>
    <recommendedName>
        <fullName evidence="3">Endonuclease/exonuclease/phosphatase domain-containing protein</fullName>
    </recommendedName>
</protein>
<evidence type="ECO:0008006" key="3">
    <source>
        <dbReference type="Google" id="ProtNLM"/>
    </source>
</evidence>